<feature type="region of interest" description="Disordered" evidence="1">
    <location>
        <begin position="235"/>
        <end position="258"/>
    </location>
</feature>
<feature type="chain" id="PRO_5028934037" evidence="2">
    <location>
        <begin position="27"/>
        <end position="474"/>
    </location>
</feature>
<dbReference type="InterPro" id="IPR000922">
    <property type="entry name" value="Lectin_gal-bd_dom"/>
</dbReference>
<keyword evidence="2" id="KW-0732">Signal</keyword>
<accession>A0A7G2EXE7</accession>
<feature type="signal peptide" evidence="2">
    <location>
        <begin position="1"/>
        <end position="26"/>
    </location>
</feature>
<dbReference type="GO" id="GO:0030246">
    <property type="term" value="F:carbohydrate binding"/>
    <property type="evidence" value="ECO:0007669"/>
    <property type="project" value="InterPro"/>
</dbReference>
<protein>
    <submittedName>
        <fullName evidence="4">(thale cress) hypothetical protein</fullName>
    </submittedName>
</protein>
<feature type="domain" description="SUEL-type lectin" evidence="3">
    <location>
        <begin position="389"/>
        <end position="472"/>
    </location>
</feature>
<evidence type="ECO:0000256" key="2">
    <source>
        <dbReference type="SAM" id="SignalP"/>
    </source>
</evidence>
<feature type="region of interest" description="Disordered" evidence="1">
    <location>
        <begin position="42"/>
        <end position="65"/>
    </location>
</feature>
<dbReference type="Pfam" id="PF02140">
    <property type="entry name" value="SUEL_Lectin"/>
    <property type="match status" value="3"/>
</dbReference>
<evidence type="ECO:0000313" key="5">
    <source>
        <dbReference type="Proteomes" id="UP000516314"/>
    </source>
</evidence>
<evidence type="ECO:0000259" key="3">
    <source>
        <dbReference type="PROSITE" id="PS50228"/>
    </source>
</evidence>
<dbReference type="AlphaFoldDB" id="A0A7G2EXE7"/>
<proteinExistence type="predicted"/>
<evidence type="ECO:0000256" key="1">
    <source>
        <dbReference type="SAM" id="MobiDB-lite"/>
    </source>
</evidence>
<reference evidence="4 5" key="1">
    <citation type="submission" date="2020-09" db="EMBL/GenBank/DDBJ databases">
        <authorList>
            <person name="Ashkenazy H."/>
        </authorList>
    </citation>
    <scope>NUCLEOTIDE SEQUENCE [LARGE SCALE GENOMIC DNA]</scope>
    <source>
        <strain evidence="5">cv. Cdm-0</strain>
    </source>
</reference>
<name>A0A7G2EXE7_ARATH</name>
<dbReference type="CDD" id="cd22842">
    <property type="entry name" value="Gal_Rha_Lectin_BGal"/>
    <property type="match status" value="4"/>
</dbReference>
<feature type="domain" description="SUEL-type lectin" evidence="3">
    <location>
        <begin position="132"/>
        <end position="197"/>
    </location>
</feature>
<gene>
    <name evidence="4" type="ORF">AT9943_LOCUS13486</name>
</gene>
<feature type="compositionally biased region" description="Basic and acidic residues" evidence="1">
    <location>
        <begin position="243"/>
        <end position="258"/>
    </location>
</feature>
<feature type="domain" description="SUEL-type lectin" evidence="3">
    <location>
        <begin position="265"/>
        <end position="339"/>
    </location>
</feature>
<dbReference type="EMBL" id="LR881468">
    <property type="protein sequence ID" value="CAD5325660.1"/>
    <property type="molecule type" value="Genomic_DNA"/>
</dbReference>
<dbReference type="Proteomes" id="UP000516314">
    <property type="component" value="Chromosome 3"/>
</dbReference>
<dbReference type="PROSITE" id="PS50228">
    <property type="entry name" value="SUEL_LECTIN"/>
    <property type="match status" value="3"/>
</dbReference>
<evidence type="ECO:0000313" key="4">
    <source>
        <dbReference type="EMBL" id="CAD5325660.1"/>
    </source>
</evidence>
<sequence length="474" mass="51940">METSHYFRRHCFIILLLVMFLSSVSNLASKINNSSFDARGTKINSDPKHISNSKSGGSPQRDKEYPLCGSNNPSEDGIIYAPFCDKGYVFSRIKFADYGQPGGSSCETLKRGNCGAPATLRLVKENCLGKERSRAPVLMFDCKEKGYVFSKINFADYGHSSGDCGNFRRGNCGAPDTLRLVKKNCLGKWQCILLLGEGTRCLVRLIARVLLGSLLKLLVQKLRARGIKINGDQKRVLSNSNHPRSDFRKSLQHGKEHSACTNHKSVRGPITRIFCQDGYVITNINFADYGNPTGTCEHFRHGKCGAPATLRLVKKNCLGKPKCVFLVTDEMFGPSHCKGPPTLAVDATSSKIDVSDDARGIRIDGGQKRFLTNSPQHGKEHAACTNEEPDLGPLTRISCNEPGYVITKINFADYGNPTGTCGHFRRGNCGARATMRINCLGKKKCHLLVTDEMFGPSKCKGAPMLAVETTCTIA</sequence>
<organism evidence="4 5">
    <name type="scientific">Arabidopsis thaliana</name>
    <name type="common">Mouse-ear cress</name>
    <dbReference type="NCBI Taxonomy" id="3702"/>
    <lineage>
        <taxon>Eukaryota</taxon>
        <taxon>Viridiplantae</taxon>
        <taxon>Streptophyta</taxon>
        <taxon>Embryophyta</taxon>
        <taxon>Tracheophyta</taxon>
        <taxon>Spermatophyta</taxon>
        <taxon>Magnoliopsida</taxon>
        <taxon>eudicotyledons</taxon>
        <taxon>Gunneridae</taxon>
        <taxon>Pentapetalae</taxon>
        <taxon>rosids</taxon>
        <taxon>malvids</taxon>
        <taxon>Brassicales</taxon>
        <taxon>Brassicaceae</taxon>
        <taxon>Camelineae</taxon>
        <taxon>Arabidopsis</taxon>
    </lineage>
</organism>
<dbReference type="PANTHER" id="PTHR46780">
    <property type="entry name" value="PROTEIN EVA-1"/>
    <property type="match status" value="1"/>
</dbReference>
<dbReference type="InterPro" id="IPR043159">
    <property type="entry name" value="Lectin_gal-bd_sf"/>
</dbReference>
<dbReference type="Gene3D" id="2.60.120.740">
    <property type="match status" value="2"/>
</dbReference>